<reference evidence="12" key="1">
    <citation type="submission" date="2016-10" db="EMBL/GenBank/DDBJ databases">
        <authorList>
            <person name="Varghese N."/>
            <person name="Submissions S."/>
        </authorList>
    </citation>
    <scope>NUCLEOTIDE SEQUENCE [LARGE SCALE GENOMIC DNA]</scope>
    <source>
        <strain evidence="12">DSM 22002</strain>
    </source>
</reference>
<dbReference type="GO" id="GO:0032993">
    <property type="term" value="C:protein-DNA complex"/>
    <property type="evidence" value="ECO:0007669"/>
    <property type="project" value="TreeGrafter"/>
</dbReference>
<dbReference type="Proteomes" id="UP000198822">
    <property type="component" value="Chromosome I"/>
</dbReference>
<evidence type="ECO:0000256" key="6">
    <source>
        <dbReference type="PROSITE-ProRule" id="PRU00169"/>
    </source>
</evidence>
<dbReference type="STRING" id="399736.SAMN04489720_1576"/>
<evidence type="ECO:0000313" key="11">
    <source>
        <dbReference type="EMBL" id="SDH54698.1"/>
    </source>
</evidence>
<dbReference type="OrthoDB" id="9812490at2"/>
<dbReference type="PANTHER" id="PTHR48111">
    <property type="entry name" value="REGULATOR OF RPOS"/>
    <property type="match status" value="1"/>
</dbReference>
<dbReference type="GO" id="GO:0000156">
    <property type="term" value="F:phosphorelay response regulator activity"/>
    <property type="evidence" value="ECO:0007669"/>
    <property type="project" value="TreeGrafter"/>
</dbReference>
<proteinExistence type="predicted"/>
<dbReference type="GO" id="GO:0006355">
    <property type="term" value="P:regulation of DNA-templated transcription"/>
    <property type="evidence" value="ECO:0007669"/>
    <property type="project" value="InterPro"/>
</dbReference>
<dbReference type="CDD" id="cd00383">
    <property type="entry name" value="trans_reg_C"/>
    <property type="match status" value="1"/>
</dbReference>
<dbReference type="SUPFAM" id="SSF52172">
    <property type="entry name" value="CheY-like"/>
    <property type="match status" value="1"/>
</dbReference>
<evidence type="ECO:0000256" key="2">
    <source>
        <dbReference type="ARBA" id="ARBA00023012"/>
    </source>
</evidence>
<name>A0A1G8DA73_9MICO</name>
<dbReference type="FunFam" id="1.10.10.10:FF:000005">
    <property type="entry name" value="Two-component system response regulator"/>
    <property type="match status" value="1"/>
</dbReference>
<keyword evidence="4 7" id="KW-0238">DNA-binding</keyword>
<protein>
    <submittedName>
        <fullName evidence="11">Two component transcriptional regulator, winged helix family</fullName>
    </submittedName>
</protein>
<dbReference type="Pfam" id="PF00486">
    <property type="entry name" value="Trans_reg_C"/>
    <property type="match status" value="1"/>
</dbReference>
<evidence type="ECO:0000256" key="3">
    <source>
        <dbReference type="ARBA" id="ARBA00023015"/>
    </source>
</evidence>
<dbReference type="PANTHER" id="PTHR48111:SF28">
    <property type="entry name" value="TRANSCRIPTIONAL REGULATORY PROTEIN TCRX-RELATED"/>
    <property type="match status" value="1"/>
</dbReference>
<evidence type="ECO:0000256" key="5">
    <source>
        <dbReference type="ARBA" id="ARBA00023163"/>
    </source>
</evidence>
<accession>A0A1G8DA73</accession>
<dbReference type="GO" id="GO:0005829">
    <property type="term" value="C:cytosol"/>
    <property type="evidence" value="ECO:0007669"/>
    <property type="project" value="TreeGrafter"/>
</dbReference>
<dbReference type="Gene3D" id="1.10.10.10">
    <property type="entry name" value="Winged helix-like DNA-binding domain superfamily/Winged helix DNA-binding domain"/>
    <property type="match status" value="1"/>
</dbReference>
<keyword evidence="2" id="KW-0902">Two-component regulatory system</keyword>
<sequence>MVRTRAARQTDVVTDPTTPPQRLTRADGSPIRALVVDDEPNLADLLRMALGTEGWDARVASNGQEALNLVREIEPDVVVLDWMMPGLDGMEVLRRLRDGGNDVPVLFLTAKDGVDDRIAGITAGGDDYVTKPFDLREVVARLRGMVKRRVGEPEHDSVLRVGDLTLDEETYEVARAGETIRLTAKEFELLRYLMRNQRRVLTRAQILENVWSYDFGGRSGVVEIYISYLRKKLDALGAPLIHTVRSVGYTIKPA</sequence>
<feature type="domain" description="Response regulatory" evidence="9">
    <location>
        <begin position="32"/>
        <end position="146"/>
    </location>
</feature>
<dbReference type="GO" id="GO:0000976">
    <property type="term" value="F:transcription cis-regulatory region binding"/>
    <property type="evidence" value="ECO:0007669"/>
    <property type="project" value="TreeGrafter"/>
</dbReference>
<dbReference type="InterPro" id="IPR001867">
    <property type="entry name" value="OmpR/PhoB-type_DNA-bd"/>
</dbReference>
<feature type="modified residue" description="4-aspartylphosphate" evidence="6">
    <location>
        <position position="81"/>
    </location>
</feature>
<gene>
    <name evidence="11" type="ORF">SAMN04489720_1576</name>
</gene>
<dbReference type="EMBL" id="LT629695">
    <property type="protein sequence ID" value="SDH54698.1"/>
    <property type="molecule type" value="Genomic_DNA"/>
</dbReference>
<dbReference type="SMART" id="SM00448">
    <property type="entry name" value="REC"/>
    <property type="match status" value="1"/>
</dbReference>
<dbReference type="InterPro" id="IPR039420">
    <property type="entry name" value="WalR-like"/>
</dbReference>
<dbReference type="SMART" id="SM00862">
    <property type="entry name" value="Trans_reg_C"/>
    <property type="match status" value="1"/>
</dbReference>
<dbReference type="Gene3D" id="3.40.50.2300">
    <property type="match status" value="1"/>
</dbReference>
<evidence type="ECO:0000259" key="10">
    <source>
        <dbReference type="PROSITE" id="PS51755"/>
    </source>
</evidence>
<dbReference type="FunFam" id="3.40.50.2300:FF:000001">
    <property type="entry name" value="DNA-binding response regulator PhoB"/>
    <property type="match status" value="1"/>
</dbReference>
<dbReference type="InterPro" id="IPR036388">
    <property type="entry name" value="WH-like_DNA-bd_sf"/>
</dbReference>
<dbReference type="PROSITE" id="PS50110">
    <property type="entry name" value="RESPONSE_REGULATORY"/>
    <property type="match status" value="1"/>
</dbReference>
<evidence type="ECO:0000259" key="9">
    <source>
        <dbReference type="PROSITE" id="PS50110"/>
    </source>
</evidence>
<dbReference type="InterPro" id="IPR011006">
    <property type="entry name" value="CheY-like_superfamily"/>
</dbReference>
<organism evidence="11 12">
    <name type="scientific">Agrococcus jejuensis</name>
    <dbReference type="NCBI Taxonomy" id="399736"/>
    <lineage>
        <taxon>Bacteria</taxon>
        <taxon>Bacillati</taxon>
        <taxon>Actinomycetota</taxon>
        <taxon>Actinomycetes</taxon>
        <taxon>Micrococcales</taxon>
        <taxon>Microbacteriaceae</taxon>
        <taxon>Agrococcus</taxon>
    </lineage>
</organism>
<evidence type="ECO:0000256" key="8">
    <source>
        <dbReference type="SAM" id="MobiDB-lite"/>
    </source>
</evidence>
<feature type="domain" description="OmpR/PhoB-type" evidence="10">
    <location>
        <begin position="156"/>
        <end position="253"/>
    </location>
</feature>
<keyword evidence="12" id="KW-1185">Reference proteome</keyword>
<evidence type="ECO:0000256" key="4">
    <source>
        <dbReference type="ARBA" id="ARBA00023125"/>
    </source>
</evidence>
<keyword evidence="5" id="KW-0804">Transcription</keyword>
<dbReference type="PROSITE" id="PS51755">
    <property type="entry name" value="OMPR_PHOB"/>
    <property type="match status" value="1"/>
</dbReference>
<feature type="region of interest" description="Disordered" evidence="8">
    <location>
        <begin position="1"/>
        <end position="25"/>
    </location>
</feature>
<dbReference type="InterPro" id="IPR001789">
    <property type="entry name" value="Sig_transdc_resp-reg_receiver"/>
</dbReference>
<dbReference type="RefSeq" id="WP_092503956.1">
    <property type="nucleotide sequence ID" value="NZ_LT629695.1"/>
</dbReference>
<keyword evidence="1 6" id="KW-0597">Phosphoprotein</keyword>
<keyword evidence="3" id="KW-0805">Transcription regulation</keyword>
<evidence type="ECO:0000256" key="1">
    <source>
        <dbReference type="ARBA" id="ARBA00022553"/>
    </source>
</evidence>
<dbReference type="AlphaFoldDB" id="A0A1G8DA73"/>
<evidence type="ECO:0000313" key="12">
    <source>
        <dbReference type="Proteomes" id="UP000198822"/>
    </source>
</evidence>
<feature type="DNA-binding region" description="OmpR/PhoB-type" evidence="7">
    <location>
        <begin position="156"/>
        <end position="253"/>
    </location>
</feature>
<dbReference type="Pfam" id="PF00072">
    <property type="entry name" value="Response_reg"/>
    <property type="match status" value="1"/>
</dbReference>
<evidence type="ECO:0000256" key="7">
    <source>
        <dbReference type="PROSITE-ProRule" id="PRU01091"/>
    </source>
</evidence>